<dbReference type="EMBL" id="JAKGTI010000001">
    <property type="protein sequence ID" value="MCF4098603.1"/>
    <property type="molecule type" value="Genomic_DNA"/>
</dbReference>
<dbReference type="Pfam" id="PF11123">
    <property type="entry name" value="DNA_Packaging_2"/>
    <property type="match status" value="1"/>
</dbReference>
<protein>
    <recommendedName>
        <fullName evidence="3">Terminase small subunit</fullName>
    </recommendedName>
</protein>
<evidence type="ECO:0000313" key="1">
    <source>
        <dbReference type="EMBL" id="MCF4098603.1"/>
    </source>
</evidence>
<proteinExistence type="predicted"/>
<gene>
    <name evidence="1" type="ORF">L1I42_08895</name>
</gene>
<evidence type="ECO:0008006" key="3">
    <source>
        <dbReference type="Google" id="ProtNLM"/>
    </source>
</evidence>
<dbReference type="InterPro" id="IPR024345">
    <property type="entry name" value="DNA_matur_Phage_T7-like"/>
</dbReference>
<reference evidence="1 2" key="1">
    <citation type="submission" date="2022-01" db="EMBL/GenBank/DDBJ databases">
        <title>Maritalea mediterranea sp. nov., isolated from marine plastic residues from the Malva-rosa beach (Valencia, Spain).</title>
        <authorList>
            <person name="Vidal-Verdu A."/>
            <person name="Molina-Menor E."/>
            <person name="Pascual J."/>
            <person name="Pereto J."/>
            <person name="Porcar M."/>
        </authorList>
    </citation>
    <scope>NUCLEOTIDE SEQUENCE [LARGE SCALE GENOMIC DNA]</scope>
    <source>
        <strain evidence="1 2">P4.10X</strain>
    </source>
</reference>
<name>A0ABS9E6V2_9HYPH</name>
<organism evidence="1 2">
    <name type="scientific">Maritalea mediterranea</name>
    <dbReference type="NCBI Taxonomy" id="2909667"/>
    <lineage>
        <taxon>Bacteria</taxon>
        <taxon>Pseudomonadati</taxon>
        <taxon>Pseudomonadota</taxon>
        <taxon>Alphaproteobacteria</taxon>
        <taxon>Hyphomicrobiales</taxon>
        <taxon>Devosiaceae</taxon>
        <taxon>Maritalea</taxon>
    </lineage>
</organism>
<keyword evidence="2" id="KW-1185">Reference proteome</keyword>
<sequence>MSATKSQMAALHELVAKELKDRIASGEATASDFANAIKFLKDNGIEAIGDLNSNVSSLAEQMSAMPEFDDDDEYDNVH</sequence>
<dbReference type="Proteomes" id="UP001201217">
    <property type="component" value="Unassembled WGS sequence"/>
</dbReference>
<evidence type="ECO:0000313" key="2">
    <source>
        <dbReference type="Proteomes" id="UP001201217"/>
    </source>
</evidence>
<comment type="caution">
    <text evidence="1">The sequence shown here is derived from an EMBL/GenBank/DDBJ whole genome shotgun (WGS) entry which is preliminary data.</text>
</comment>
<dbReference type="RefSeq" id="WP_236114117.1">
    <property type="nucleotide sequence ID" value="NZ_JAKGTI010000001.1"/>
</dbReference>
<accession>A0ABS9E6V2</accession>